<evidence type="ECO:0000313" key="3">
    <source>
        <dbReference type="Proteomes" id="UP001444661"/>
    </source>
</evidence>
<gene>
    <name evidence="2" type="ORF">PG993_012048</name>
</gene>
<dbReference type="EMBL" id="JAQQWK010000011">
    <property type="protein sequence ID" value="KAK8023982.1"/>
    <property type="molecule type" value="Genomic_DNA"/>
</dbReference>
<evidence type="ECO:0000256" key="1">
    <source>
        <dbReference type="SAM" id="Coils"/>
    </source>
</evidence>
<accession>A0ABR1S1A3</accession>
<reference evidence="2 3" key="1">
    <citation type="submission" date="2023-01" db="EMBL/GenBank/DDBJ databases">
        <title>Analysis of 21 Apiospora genomes using comparative genomics revels a genus with tremendous synthesis potential of carbohydrate active enzymes and secondary metabolites.</title>
        <authorList>
            <person name="Sorensen T."/>
        </authorList>
    </citation>
    <scope>NUCLEOTIDE SEQUENCE [LARGE SCALE GENOMIC DNA]</scope>
    <source>
        <strain evidence="2 3">CBS 33761</strain>
    </source>
</reference>
<dbReference type="PANTHER" id="PTHR28158">
    <property type="entry name" value="37S RIBOSOMAL PROTEIN S35, MITOCHONDRIAL"/>
    <property type="match status" value="1"/>
</dbReference>
<keyword evidence="1" id="KW-0175">Coiled coil</keyword>
<dbReference type="PANTHER" id="PTHR28158:SF1">
    <property type="entry name" value="SMALL RIBOSOMAL SUBUNIT PROTEIN MS45"/>
    <property type="match status" value="1"/>
</dbReference>
<evidence type="ECO:0000313" key="2">
    <source>
        <dbReference type="EMBL" id="KAK8023982.1"/>
    </source>
</evidence>
<dbReference type="Proteomes" id="UP001444661">
    <property type="component" value="Unassembled WGS sequence"/>
</dbReference>
<evidence type="ECO:0008006" key="4">
    <source>
        <dbReference type="Google" id="ProtNLM"/>
    </source>
</evidence>
<dbReference type="Pfam" id="PF12298">
    <property type="entry name" value="Bot1p"/>
    <property type="match status" value="1"/>
</dbReference>
<keyword evidence="3" id="KW-1185">Reference proteome</keyword>
<sequence length="329" mass="36992">MPPRIPTKSSASSASALVRSSFASPCTSQCLPSCRAGFSTTPSRERSTNLRRAFLQWTRTIGANYRQPKPEGGPNYISNARSSALQPFPLNAQFRSSRVLDEQARELIWEKVMRQGETLKAVSAELGVDLTRVAAVVRLKEVEKDWISKGKKLATPYSKAVLSMLPTKSFRPGVQNQPLEPINELHIHTATQKQLFWPTAESRQFTREDAAKAFHAKMLSADKRVPHPELIQMEKNLLRGMSPDDARARFINAAEQSERKAAEKQMKKAMAEEQATKKVNTKRFEFRFKEVDSELVGKDGRAPNVVGWKYGMPHYDRKKGLVKIPTSVP</sequence>
<name>A0ABR1S1A3_9PEZI</name>
<feature type="coiled-coil region" evidence="1">
    <location>
        <begin position="252"/>
        <end position="279"/>
    </location>
</feature>
<protein>
    <recommendedName>
        <fullName evidence="4">Ribosomal protein S35, mitochondrial</fullName>
    </recommendedName>
</protein>
<proteinExistence type="predicted"/>
<dbReference type="InterPro" id="IPR021036">
    <property type="entry name" value="Ribosomal_mS45"/>
</dbReference>
<organism evidence="2 3">
    <name type="scientific">Apiospora rasikravindrae</name>
    <dbReference type="NCBI Taxonomy" id="990691"/>
    <lineage>
        <taxon>Eukaryota</taxon>
        <taxon>Fungi</taxon>
        <taxon>Dikarya</taxon>
        <taxon>Ascomycota</taxon>
        <taxon>Pezizomycotina</taxon>
        <taxon>Sordariomycetes</taxon>
        <taxon>Xylariomycetidae</taxon>
        <taxon>Amphisphaeriales</taxon>
        <taxon>Apiosporaceae</taxon>
        <taxon>Apiospora</taxon>
    </lineage>
</organism>
<comment type="caution">
    <text evidence="2">The sequence shown here is derived from an EMBL/GenBank/DDBJ whole genome shotgun (WGS) entry which is preliminary data.</text>
</comment>